<dbReference type="OrthoDB" id="6514856at2759"/>
<evidence type="ECO:0000313" key="23">
    <source>
        <dbReference type="Proteomes" id="UP000594260"/>
    </source>
</evidence>
<dbReference type="InterPro" id="IPR036179">
    <property type="entry name" value="Ig-like_dom_sf"/>
</dbReference>
<feature type="disulfide bond" evidence="14">
    <location>
        <begin position="2494"/>
        <end position="2503"/>
    </location>
</feature>
<dbReference type="Pfam" id="PF24973">
    <property type="entry name" value="EGF_LMN_ATRN"/>
    <property type="match status" value="3"/>
</dbReference>
<feature type="region of interest" description="Disordered" evidence="15">
    <location>
        <begin position="300"/>
        <end position="325"/>
    </location>
</feature>
<dbReference type="GO" id="GO:0050808">
    <property type="term" value="P:synapse organization"/>
    <property type="evidence" value="ECO:0007669"/>
    <property type="project" value="TreeGrafter"/>
</dbReference>
<dbReference type="SMART" id="SM00406">
    <property type="entry name" value="IGv"/>
    <property type="match status" value="4"/>
</dbReference>
<dbReference type="GO" id="GO:0048513">
    <property type="term" value="P:animal organ development"/>
    <property type="evidence" value="ECO:0007669"/>
    <property type="project" value="UniProtKB-ARBA"/>
</dbReference>
<feature type="disulfide bond" evidence="13">
    <location>
        <begin position="1162"/>
        <end position="1174"/>
    </location>
</feature>
<feature type="disulfide bond" evidence="11">
    <location>
        <begin position="3910"/>
        <end position="3920"/>
    </location>
</feature>
<dbReference type="InterPro" id="IPR013320">
    <property type="entry name" value="ConA-like_dom_sf"/>
</dbReference>
<feature type="domain" description="Laminin G" evidence="17">
    <location>
        <begin position="3949"/>
        <end position="4134"/>
    </location>
</feature>
<dbReference type="InterPro" id="IPR013151">
    <property type="entry name" value="Immunoglobulin_dom"/>
</dbReference>
<evidence type="ECO:0000259" key="17">
    <source>
        <dbReference type="PROSITE" id="PS50025"/>
    </source>
</evidence>
<feature type="domain" description="Ig-like" evidence="20">
    <location>
        <begin position="3084"/>
        <end position="3170"/>
    </location>
</feature>
<feature type="disulfide bond" evidence="13">
    <location>
        <begin position="1122"/>
        <end position="1134"/>
    </location>
</feature>
<feature type="disulfide bond" evidence="13">
    <location>
        <begin position="560"/>
        <end position="575"/>
    </location>
</feature>
<sequence>MRGPNSWVILTLVAGLLLLGRLEILPRAEAARANDSPTASQNVDPSKEIKEDHLGDIFESERNEESGDNYYEDDEEGDQEEVEETHANPLAELDESHGRHVSHRTSHGEACGTGFARCRNGRCYLLRRKCDGVLDCTDGSDEYNCRPRRPLPPDTFTTPSNTFDPFDSNTTPYHVHTPPSRVTTRPFYSATGGMASSTSYSPSGNHYATSDGQDYRSTTRFEAFYRPTTTRSPVPTTLGVRSYPPESNSQDLYANRGHPGLFSDYTRPTRYPFANTSYYYPISSKPYFPGPGPRYPTLEPVSARRSHPSSVVTYQTPTDNLYRPTRYPTSRIYTETVTSSYSPIPERWRPPQVVTETRLPATPAGPDGRRQTVTTAEPTTTRAALATIMTTTTHAPFVVRECLRRKEFRCASGQCIPRWQICDYVTDCYDGSDERHCKPCDDRIHYTCVNGQCINKGLVCDGNNDCRDKSDEATCSKTFCSPDEFRCGDGSCIPNRAQCDGRKDCRDGTDEGPHCMRQSAVSNRTVTNHSGAAGNAESSACASNEFRCDDGYCLNESRRCNRVIDCHHGEDELGCEADRGCAATEFKCPQDGLCIRQNQLCDGVLDCIGGNDEMNCGNHHRVNPAHSFSHPKDADRAHYPKHPNRPDENSDERCREHDRRWRQEMERRRIEEQQRRLEQQQYEKEMIRRRAEDARRNREHWELKERQQEEEERQRQKEETAKKVDDAVKWIEDALSEAGNVVEAGVGSSRQGQCLPGEFACRTHDQCVAAGRRCDRRHDCFDGSDEANCCTSGEFQCGDGSCVRAQNRCDGRRDCSDGADEIDCPDQKLCGASKFHCGDGQCIKDILRCDGYYDCNNFADEQNCEFHDCGPAQFKCLSGLCIARDEFCDGIPQCPDRSDEIDCWRCQPTQFTCTNGQCIERGHRCDGKPHCADGSDENGCSVSDIDVRVYPSFQNETAGHNVVIRCRDEGPRRLKVHWARADGRPLKSGHSDHRGRLTLPRVTEDDAGVYLCVPLSVDGQELRPSQKSATLVVTAPISKASKGNLATGYWTISSTSTNAATVEYKKARRISRNSASVSEEPNRPILVRPNGGGDTALAGSGGGASATSEGTTPTGLDVSEGCNRDEAACHSGQCVLRKYLCDGDYDCEDGSDELNCAQQSECEPNEFECANRRCVSKTFWCDGDDDCGDRTDESDCKTVVVGSACSQREYQCSSQDQCIPRSFQCDQEFDCQDKSDEIGCGPPIIITPPPKVVTASEGDTVNVSCGAIGNPEPFISWRKNWGHIPSPPRVTTTSDRGVGILTIREVSQSDQGAWTCEAMNVRKNVLAVPDTILVVKARGICQNGQFNEEAKSSKECLNCFCFGASTSCRSSNMYRVALNSSLLSAHVFERSNHGSYKDVSNNYSPMHKAVVQTGDEYSIDGTLIEKLAGSHQLYWSISGDLLGPRVASYGGYLKYSIKFKSGMQEERLSDDFADVVMRGNGLEIFYRSGIHYLPDQEYKINMQIIEHRSHDGSMDDTHEYDSCRQGAWLRPSHSGQSGGHHGGRGALREDIMTVLADLNGIYIRAGYTIELLQASIRKVELDSASYSNPQGVIAVLVEQCTCPQGYVGHSCEQCAAGFVRRQSGQFLGSCVQGVIPCACNGHSNTCDQTTGKCLNCQHNTDGVHCEKCKRGFYGQATRGTAFDCRPCPCPPITVPPHMLTSRFTGYPAEWFAPSCQLDADGEVTCTACPIGYEGRRCQKCAHGYERSDLGNTCRLSECDVDQFQCGGGSCIMRRQQCDGRYDCEDFSDEHGCACTLNQYKCRDGVCIDARARCDGKADCLDMSDEQQCGTFRCNSAGSLSADPSPSTGLCPCKPLVTGTACDTCRTNSFFLHADAPLGCVQCFCMGITSSCTSSNYYREQEILRFTTSTEDVRITDQHRSTTSDSGLKAETTRRELVFSEASVANYSYARGSSDVAYWQLPERFLGRKTLAYGGELRVKLRYEGGGIYRDQEPDIILVGTRATLQHRFADKLSGMFAQQLTVRMFESSFVKADGLPSRREDFMLVLANLQAILIKATYVDDTELAALVEVSLDIAVPSNTGQALALSVEQCRCPRGYRGLSCEACERGFTRSASGSFLGLCEPCFCNGHSSDCDPESGVCRDCQHHTTGDFCDECAPGFVGDATAGTSSDCTDISEPSCQCDTRGSISEDCDISEQCACKEYVEGKNCQRCKEGYFQLEAGNPHGCTPCFCFEVTEKCTSSTFYRAEIFMALADLDDPFQHHFQLTDRLQMQQITEGIVVNPSLNSVSFASFSSQETLFWSLPEQFLGNKLASYGGYLSFSQHYTAETEGEPFNDADIQITGNGMTLFYILHPPPSPAEQRSYRVPLRELDWRHFDPETSLSSEASRHDLLRVLANIEVLLIRATFSSRMLLTSLSSVNMSTAVPHATDSPDGIVAHEVEQCTCPPGYAGLSCEECAPGYLRDLSVPHAIRCSRCHCNGHSESCDPKTGQCMRCRHNTAGGHCDRCKQGFYGDATVGTPEDCKPCPCPHMQASNQFSKTCFLDTDGQATCNACPIGYSGRNCETCSTGYIGNPLRLGDHCVKHANNDTTNPLSFVRVQVHEPKTLRVAPGATAVLRCNAYGRSNVPVSVFWSRERGLPLPARATDASGLLTIVDTRLDDNGTYMCSVALPGFGPQPHILGPTLPMFPNPHSTDTLLSNPALSDSAFLIVEGLETRIGPRVRIDPQFLKVSAGQPVTFRCIASGHPVPELRWEKAGNGLLSPDSTFVDGSFRIGSARGSDQAEYFCLATNVAGSHRARAVLFVRGDDIGATQAPQVTVSPSAVEVLPGENIWLKCAPSGHPAPQLTWEFEHGVLPHNTQLVSGKLLIYNVQEHNRGNYTCTAHNKYGSASVDSVISIITNRTSPIVHIEPERQTVREGEDARLRCAARAQPSAYLTWTRIGANLTFRHLSLEDELIIEKVEVSDRGMYVCTAENREGSAQATSLLEVDRRAAPEVDIYPGGYMDPVEEGSPVLLQCRVLSGVPAPRLQWARADGAPLSSGADLSVEGVLRFNRFTAAEVGTYTCTAENPLGIMVASRQLALRGVPSLRIVQRSPYTVRTGDPIRLDCLAMSVGADGLLLGLSQSATTSGHMLRWSKQGQAITSYSSQDVHGSTRSLIIQRVAPSDAGHYVCSCCTLPKGQQSQGELPEGVEPRERNVVEESVLVIVQSATSGVLELLVDDEVISARLGASVELRCRLSGSEDSDATVSQPLRLEWNKLDGRPLAPDGERVTLSPDGGGVYISSTVEDDAGLYECRALQGEHLLFSRSTKLSIVGVYARGPPRISVNPSEQSVQPGEDARLSCMAWGDPPVALHWSRDSGHFLPVTARVRGQGHTLELRGVRRNDAGRYRCTAVNAAGRASAASMLLVSKAGQPRSGRRGEETALVGNTVELRCPSSGSVERHVEWEVSPNESNTGGSSTLTTLPANSKVHRGTLRFTNVTLRDAGRYSCTIKTKEGQILGKDYVVLNVREPNSLEVSVRASKEVILPGDTVDLLCHVAGAHQRPRILWSRLGASFLPDNVIAAGSMLTINRVRSENGGVYRCLVENSEGSFHGDYVFTIQKMPTLDPDLVDVKHVKVRGSFEIICNSSLDQPVSYTWTKLPSGKLPSKARTRNELLVVADAAPSDAGTYICIARNENYRLEVPTHVVVTGALPRFVQAPRSYIRLPAIPDAYKRFDIELRFRADKLDGLLLYNGNEGHVDTADFISLGLVNGYIEFRFDIGSGPGLLRSPFPITTDKWHLVRFGRQLREGHLQIDSGPEIRGNSRGPMTGLDLRAPLYLGGVPDFRNISKANGFTSGFIGCISELVVGVRQIALQGTGTEFSEGVTECDTCALNPCLNNGVCQPAPTPAGYSCLCIPGFTGDTCLHTGESCYPGVCGEGMCVNRPRGGFDCFCPFGRVGLRCEQSVTIVEPSFQGDDSSYIAYRLPARHKDKFNVSLRIRPRNVARDSIVLYSAQNADGHGDFVALAIRNATLEFRFNTGSGVTIIKSKETLLPNGWVPVEISTMAKSGQLVVRGTRYAGTSKGHTKGLDLGLPLYVGGLLRDKVRLHPDVAAPSQLAGFEGCIAHVKVNGASLDLTSSVESSANVEDCGGRAPCHINPCFNGGICRERGAGSQDYECICRSGFEGPNCERGDSVCQREEPCANGALCRPLNASEFVCACPKGYTGRRCDQIADFHQSAQFAGDGWLQLDRSHLSHKDEETVKLSFSTTERDGILLFHGPKPEDTDAKLSDYLALVIADGFLMYTYDMGSGAAVIRSDVRVDDGELHTAQLWRREREGRLNVDGVDFSGSSAGSLVMLNTEGDIYLGGVPEPRKMTAGRFENNFRGCVHNVHIRDSQVLDLFDISVSSINVAECGQGALSQQQQQQQQHSPSSQVSSLQLE</sequence>
<feature type="domain" description="Ig-like" evidence="20">
    <location>
        <begin position="3227"/>
        <end position="3310"/>
    </location>
</feature>
<feature type="region of interest" description="Disordered" evidence="15">
    <location>
        <begin position="147"/>
        <end position="180"/>
    </location>
</feature>
<dbReference type="Gene3D" id="2.170.300.10">
    <property type="entry name" value="Tie2 ligand-binding domain superfamily"/>
    <property type="match status" value="1"/>
</dbReference>
<dbReference type="SMART" id="SM00408">
    <property type="entry name" value="IGc2"/>
    <property type="match status" value="13"/>
</dbReference>
<dbReference type="FunFam" id="4.10.400.10:FF:000034">
    <property type="entry name" value="Low-density lipoprotein receptor-related protein 2"/>
    <property type="match status" value="1"/>
</dbReference>
<dbReference type="PANTHER" id="PTHR45080">
    <property type="entry name" value="CONTACTIN 5"/>
    <property type="match status" value="1"/>
</dbReference>
<dbReference type="Pfam" id="PF00057">
    <property type="entry name" value="Ldl_recept_a"/>
    <property type="match status" value="16"/>
</dbReference>
<feature type="signal peptide" evidence="16">
    <location>
        <begin position="1"/>
        <end position="30"/>
    </location>
</feature>
<dbReference type="GO" id="GO:0030424">
    <property type="term" value="C:axon"/>
    <property type="evidence" value="ECO:0007669"/>
    <property type="project" value="TreeGrafter"/>
</dbReference>
<dbReference type="InterPro" id="IPR023415">
    <property type="entry name" value="LDLR_class-A_CS"/>
</dbReference>
<feature type="compositionally biased region" description="Gly residues" evidence="15">
    <location>
        <begin position="1090"/>
        <end position="1104"/>
    </location>
</feature>
<evidence type="ECO:0000256" key="4">
    <source>
        <dbReference type="ARBA" id="ARBA00022729"/>
    </source>
</evidence>
<evidence type="ECO:0000256" key="13">
    <source>
        <dbReference type="PROSITE-ProRule" id="PRU00124"/>
    </source>
</evidence>
<feature type="disulfide bond" evidence="13">
    <location>
        <begin position="1129"/>
        <end position="1147"/>
    </location>
</feature>
<feature type="region of interest" description="Disordered" evidence="15">
    <location>
        <begin position="4401"/>
        <end position="4420"/>
    </location>
</feature>
<feature type="disulfide bond" evidence="13">
    <location>
        <begin position="548"/>
        <end position="566"/>
    </location>
</feature>
<dbReference type="InterPro" id="IPR002049">
    <property type="entry name" value="LE_dom"/>
</dbReference>
<dbReference type="FunFam" id="2.10.25.10:FF:000106">
    <property type="entry name" value="Heparan sulfate proteoglycan 2"/>
    <property type="match status" value="3"/>
</dbReference>
<dbReference type="Pfam" id="PF00054">
    <property type="entry name" value="Laminin_G_1"/>
    <property type="match status" value="2"/>
</dbReference>
<dbReference type="FunFam" id="2.10.25.10:FF:000033">
    <property type="entry name" value="Laminin subunit alpha 2"/>
    <property type="match status" value="1"/>
</dbReference>
<keyword evidence="4 16" id="KW-0732">Signal</keyword>
<feature type="disulfide bond" evidence="13">
    <location>
        <begin position="1813"/>
        <end position="1828"/>
    </location>
</feature>
<dbReference type="FunFam" id="2.10.25.10:FF:000090">
    <property type="entry name" value="laminin subunit alpha"/>
    <property type="match status" value="1"/>
</dbReference>
<dbReference type="EnsemblMetazoa" id="XM_022813110">
    <property type="protein sequence ID" value="XP_022668845"/>
    <property type="gene ID" value="LOC111253553"/>
</dbReference>
<feature type="domain" description="Laminin EGF-like" evidence="19">
    <location>
        <begin position="2475"/>
        <end position="2524"/>
    </location>
</feature>
<evidence type="ECO:0000313" key="22">
    <source>
        <dbReference type="EnsemblMetazoa" id="XP_022668845"/>
    </source>
</evidence>
<feature type="disulfide bond" evidence="13">
    <location>
        <begin position="1169"/>
        <end position="1187"/>
    </location>
</feature>
<evidence type="ECO:0000256" key="16">
    <source>
        <dbReference type="SAM" id="SignalP"/>
    </source>
</evidence>
<feature type="disulfide bond" evidence="13">
    <location>
        <begin position="480"/>
        <end position="492"/>
    </location>
</feature>
<dbReference type="Pfam" id="PF13927">
    <property type="entry name" value="Ig_3"/>
    <property type="match status" value="7"/>
</dbReference>
<dbReference type="PROSITE" id="PS01186">
    <property type="entry name" value="EGF_2"/>
    <property type="match status" value="3"/>
</dbReference>
<dbReference type="InterPro" id="IPR013098">
    <property type="entry name" value="Ig_I-set"/>
</dbReference>
<dbReference type="SMART" id="SM00180">
    <property type="entry name" value="EGF_Lam"/>
    <property type="match status" value="9"/>
</dbReference>
<feature type="compositionally biased region" description="Polar residues" evidence="15">
    <location>
        <begin position="308"/>
        <end position="319"/>
    </location>
</feature>
<feature type="disulfide bond" evidence="13">
    <location>
        <begin position="1801"/>
        <end position="1819"/>
    </location>
</feature>
<feature type="domain" description="Ig-like" evidence="20">
    <location>
        <begin position="2903"/>
        <end position="2985"/>
    </location>
</feature>
<feature type="disulfide bond" evidence="13">
    <location>
        <begin position="1765"/>
        <end position="1783"/>
    </location>
</feature>
<dbReference type="InParanoid" id="A0A7M7KPM0"/>
<reference evidence="22" key="1">
    <citation type="submission" date="2021-01" db="UniProtKB">
        <authorList>
            <consortium name="EnsemblMetazoa"/>
        </authorList>
    </citation>
    <scope>IDENTIFICATION</scope>
</reference>
<dbReference type="OMA" id="ISCFCAG"/>
<feature type="region of interest" description="Disordered" evidence="15">
    <location>
        <begin position="358"/>
        <end position="377"/>
    </location>
</feature>
<feature type="domain" description="EGF-like" evidence="18">
    <location>
        <begin position="4171"/>
        <end position="4209"/>
    </location>
</feature>
<dbReference type="InterPro" id="IPR056863">
    <property type="entry name" value="LMN_ATRN_NET-like_EGF"/>
</dbReference>
<dbReference type="Pfam" id="PF00052">
    <property type="entry name" value="Laminin_B"/>
    <property type="match status" value="3"/>
</dbReference>
<dbReference type="InterPro" id="IPR002172">
    <property type="entry name" value="LDrepeatLR_classA_rpt"/>
</dbReference>
<keyword evidence="6" id="KW-0084">Basement membrane</keyword>
<dbReference type="KEGG" id="vde:111253553"/>
<feature type="disulfide bond" evidence="13">
    <location>
        <begin position="460"/>
        <end position="475"/>
    </location>
</feature>
<dbReference type="PRINTS" id="PR00261">
    <property type="entry name" value="LDLRECEPTOR"/>
</dbReference>
<dbReference type="InterPro" id="IPR036055">
    <property type="entry name" value="LDL_receptor-like_sf"/>
</dbReference>
<feature type="compositionally biased region" description="Polar residues" evidence="15">
    <location>
        <begin position="155"/>
        <end position="172"/>
    </location>
</feature>
<feature type="disulfide bond" evidence="13">
    <location>
        <begin position="448"/>
        <end position="466"/>
    </location>
</feature>
<feature type="disulfide bond" evidence="13">
    <location>
        <begin position="111"/>
        <end position="123"/>
    </location>
</feature>
<feature type="compositionally biased region" description="Acidic residues" evidence="15">
    <location>
        <begin position="66"/>
        <end position="83"/>
    </location>
</feature>
<feature type="disulfide bond" evidence="13">
    <location>
        <begin position="913"/>
        <end position="931"/>
    </location>
</feature>
<dbReference type="SMART" id="SM00181">
    <property type="entry name" value="EGF"/>
    <property type="match status" value="10"/>
</dbReference>
<keyword evidence="3" id="KW-0272">Extracellular matrix</keyword>
<dbReference type="Pfam" id="PF00008">
    <property type="entry name" value="EGF"/>
    <property type="match status" value="2"/>
</dbReference>
<dbReference type="Proteomes" id="UP000594260">
    <property type="component" value="Unplaced"/>
</dbReference>
<evidence type="ECO:0000256" key="8">
    <source>
        <dbReference type="ARBA" id="ARBA00023180"/>
    </source>
</evidence>
<feature type="disulfide bond" evidence="13">
    <location>
        <begin position="925"/>
        <end position="940"/>
    </location>
</feature>
<feature type="disulfide bond" evidence="13">
    <location>
        <begin position="797"/>
        <end position="815"/>
    </location>
</feature>
<dbReference type="GO" id="GO:0005509">
    <property type="term" value="F:calcium ion binding"/>
    <property type="evidence" value="ECO:0007669"/>
    <property type="project" value="InterPro"/>
</dbReference>
<feature type="domain" description="Ig-like" evidence="20">
    <location>
        <begin position="3320"/>
        <end position="3407"/>
    </location>
</feature>
<feature type="domain" description="Laminin IV type A" evidence="21">
    <location>
        <begin position="2258"/>
        <end position="2441"/>
    </location>
</feature>
<organism evidence="22 23">
    <name type="scientific">Varroa destructor</name>
    <name type="common">Honeybee mite</name>
    <dbReference type="NCBI Taxonomy" id="109461"/>
    <lineage>
        <taxon>Eukaryota</taxon>
        <taxon>Metazoa</taxon>
        <taxon>Ecdysozoa</taxon>
        <taxon>Arthropoda</taxon>
        <taxon>Chelicerata</taxon>
        <taxon>Arachnida</taxon>
        <taxon>Acari</taxon>
        <taxon>Parasitiformes</taxon>
        <taxon>Mesostigmata</taxon>
        <taxon>Gamasina</taxon>
        <taxon>Dermanyssoidea</taxon>
        <taxon>Varroidae</taxon>
        <taxon>Varroa</taxon>
    </lineage>
</organism>
<dbReference type="Gene3D" id="2.60.120.200">
    <property type="match status" value="3"/>
</dbReference>
<evidence type="ECO:0000256" key="15">
    <source>
        <dbReference type="SAM" id="MobiDB-lite"/>
    </source>
</evidence>
<dbReference type="SMART" id="SM00179">
    <property type="entry name" value="EGF_CA"/>
    <property type="match status" value="4"/>
</dbReference>
<feature type="disulfide bond" evidence="13">
    <location>
        <begin position="849"/>
        <end position="864"/>
    </location>
</feature>
<feature type="disulfide bond" evidence="12">
    <location>
        <begin position="4366"/>
        <end position="4393"/>
    </location>
</feature>
<dbReference type="Pfam" id="PF00047">
    <property type="entry name" value="ig"/>
    <property type="match status" value="2"/>
</dbReference>
<evidence type="ECO:0000259" key="18">
    <source>
        <dbReference type="PROSITE" id="PS50026"/>
    </source>
</evidence>
<feature type="disulfide bond" evidence="13">
    <location>
        <begin position="876"/>
        <end position="894"/>
    </location>
</feature>
<evidence type="ECO:0000256" key="5">
    <source>
        <dbReference type="ARBA" id="ARBA00022737"/>
    </source>
</evidence>
<feature type="disulfide bond" evidence="11">
    <location>
        <begin position="3932"/>
        <end position="3941"/>
    </location>
</feature>
<dbReference type="InterPro" id="IPR013106">
    <property type="entry name" value="Ig_V-set"/>
</dbReference>
<feature type="domain" description="Laminin G" evidence="17">
    <location>
        <begin position="3691"/>
        <end position="3870"/>
    </location>
</feature>
<feature type="disulfide bond" evidence="13">
    <location>
        <begin position="888"/>
        <end position="903"/>
    </location>
</feature>
<dbReference type="InterPro" id="IPR013783">
    <property type="entry name" value="Ig-like_fold"/>
</dbReference>
<feature type="disulfide bond" evidence="13">
    <location>
        <begin position="837"/>
        <end position="855"/>
    </location>
</feature>
<feature type="disulfide bond" evidence="11">
    <location>
        <begin position="3875"/>
        <end position="3892"/>
    </location>
</feature>
<comment type="caution">
    <text evidence="11">Lacks conserved residue(s) required for the propagation of feature annotation.</text>
</comment>
<feature type="domain" description="Ig-like" evidence="20">
    <location>
        <begin position="2992"/>
        <end position="3079"/>
    </location>
</feature>
<dbReference type="SMART" id="SM00281">
    <property type="entry name" value="LamB"/>
    <property type="match status" value="3"/>
</dbReference>
<feature type="disulfide bond" evidence="13">
    <location>
        <begin position="1141"/>
        <end position="1156"/>
    </location>
</feature>
<dbReference type="InterPro" id="IPR001881">
    <property type="entry name" value="EGF-like_Ca-bd_dom"/>
</dbReference>
<feature type="domain" description="Ig-like" evidence="20">
    <location>
        <begin position="2813"/>
        <end position="2895"/>
    </location>
</feature>
<feature type="domain" description="Laminin G" evidence="17">
    <location>
        <begin position="4215"/>
        <end position="4393"/>
    </location>
</feature>
<feature type="region of interest" description="Disordered" evidence="15">
    <location>
        <begin position="704"/>
        <end position="723"/>
    </location>
</feature>
<dbReference type="PROSITE" id="PS50026">
    <property type="entry name" value="EGF_3"/>
    <property type="match status" value="4"/>
</dbReference>
<keyword evidence="8" id="KW-0325">Glycoprotein</keyword>
<feature type="domain" description="EGF-like" evidence="18">
    <location>
        <begin position="3906"/>
        <end position="3942"/>
    </location>
</feature>
<feature type="region of interest" description="Disordered" evidence="15">
    <location>
        <begin position="627"/>
        <end position="656"/>
    </location>
</feature>
<feature type="domain" description="Ig-like" evidence="20">
    <location>
        <begin position="2718"/>
        <end position="2801"/>
    </location>
</feature>
<feature type="disulfide bond" evidence="11">
    <location>
        <begin position="4199"/>
        <end position="4208"/>
    </location>
</feature>
<feature type="compositionally biased region" description="Basic and acidic residues" evidence="15">
    <location>
        <begin position="45"/>
        <end position="65"/>
    </location>
</feature>
<dbReference type="CDD" id="cd00096">
    <property type="entry name" value="Ig"/>
    <property type="match status" value="2"/>
</dbReference>
<feature type="disulfide bond" evidence="13">
    <location>
        <begin position="790"/>
        <end position="802"/>
    </location>
</feature>
<dbReference type="CDD" id="cd00112">
    <property type="entry name" value="LDLa"/>
    <property type="match status" value="14"/>
</dbReference>
<keyword evidence="7 11" id="KW-1015">Disulfide bond</keyword>
<dbReference type="InterPro" id="IPR050958">
    <property type="entry name" value="Cell_Adh-Cytoskel_Orgn"/>
</dbReference>
<evidence type="ECO:0000256" key="9">
    <source>
        <dbReference type="ARBA" id="ARBA00023292"/>
    </source>
</evidence>
<feature type="disulfide bond" evidence="13">
    <location>
        <begin position="130"/>
        <end position="145"/>
    </location>
</feature>
<dbReference type="Gene3D" id="2.60.40.10">
    <property type="entry name" value="Immunoglobulins"/>
    <property type="match status" value="13"/>
</dbReference>
<feature type="domain" description="EGF-like" evidence="18">
    <location>
        <begin position="4130"/>
        <end position="4169"/>
    </location>
</feature>
<name>A0A7M7KPM0_VARDE</name>
<feature type="disulfide bond" evidence="13">
    <location>
        <begin position="487"/>
        <end position="505"/>
    </location>
</feature>
<dbReference type="SUPFAM" id="SSF57196">
    <property type="entry name" value="EGF/Laminin"/>
    <property type="match status" value="7"/>
</dbReference>
<proteinExistence type="predicted"/>
<evidence type="ECO:0008006" key="24">
    <source>
        <dbReference type="Google" id="ProtNLM"/>
    </source>
</evidence>
<feature type="disulfide bond" evidence="13">
    <location>
        <begin position="1794"/>
        <end position="1806"/>
    </location>
</feature>
<dbReference type="GO" id="GO:0043025">
    <property type="term" value="C:neuronal cell body"/>
    <property type="evidence" value="ECO:0007669"/>
    <property type="project" value="TreeGrafter"/>
</dbReference>
<feature type="domain" description="Ig-like" evidence="20">
    <location>
        <begin position="2591"/>
        <end position="2667"/>
    </location>
</feature>
<dbReference type="SMART" id="SM00409">
    <property type="entry name" value="IG"/>
    <property type="match status" value="13"/>
</dbReference>
<feature type="disulfide bond" evidence="11">
    <location>
        <begin position="3894"/>
        <end position="3903"/>
    </location>
</feature>
<feature type="disulfide bond" evidence="13">
    <location>
        <begin position="410"/>
        <end position="428"/>
    </location>
</feature>
<evidence type="ECO:0000256" key="7">
    <source>
        <dbReference type="ARBA" id="ARBA00023157"/>
    </source>
</evidence>
<dbReference type="SUPFAM" id="SSF48726">
    <property type="entry name" value="Immunoglobulin"/>
    <property type="match status" value="13"/>
</dbReference>
<evidence type="ECO:0000256" key="6">
    <source>
        <dbReference type="ARBA" id="ARBA00022869"/>
    </source>
</evidence>
<feature type="domain" description="Laminin EGF-like" evidence="19">
    <location>
        <begin position="2124"/>
        <end position="2173"/>
    </location>
</feature>
<dbReference type="InterPro" id="IPR007110">
    <property type="entry name" value="Ig-like_dom"/>
</dbReference>
<dbReference type="CDD" id="cd00055">
    <property type="entry name" value="EGF_Lam"/>
    <property type="match status" value="6"/>
</dbReference>
<dbReference type="Pfam" id="PF07679">
    <property type="entry name" value="I-set"/>
    <property type="match status" value="1"/>
</dbReference>
<dbReference type="Gene3D" id="2.10.25.10">
    <property type="entry name" value="Laminin"/>
    <property type="match status" value="10"/>
</dbReference>
<dbReference type="InterPro" id="IPR003598">
    <property type="entry name" value="Ig_sub2"/>
</dbReference>
<dbReference type="SMART" id="SM00192">
    <property type="entry name" value="LDLa"/>
    <property type="match status" value="16"/>
</dbReference>
<feature type="disulfide bond" evidence="13">
    <location>
        <begin position="830"/>
        <end position="842"/>
    </location>
</feature>
<dbReference type="InterPro" id="IPR000742">
    <property type="entry name" value="EGF"/>
</dbReference>
<feature type="disulfide bond" evidence="13">
    <location>
        <begin position="906"/>
        <end position="918"/>
    </location>
</feature>
<feature type="disulfide bond" evidence="11">
    <location>
        <begin position="4159"/>
        <end position="4168"/>
    </location>
</feature>
<dbReference type="PROSITE" id="PS50025">
    <property type="entry name" value="LAM_G_DOMAIN"/>
    <property type="match status" value="3"/>
</dbReference>
<feature type="disulfide bond" evidence="14">
    <location>
        <begin position="1656"/>
        <end position="1665"/>
    </location>
</feature>
<accession>A0A7M7KPM0</accession>
<evidence type="ECO:0000256" key="12">
    <source>
        <dbReference type="PROSITE-ProRule" id="PRU00122"/>
    </source>
</evidence>
<feature type="disulfide bond" evidence="13">
    <location>
        <begin position="118"/>
        <end position="136"/>
    </location>
</feature>
<keyword evidence="11" id="KW-0245">EGF-like domain</keyword>
<feature type="compositionally biased region" description="Polar residues" evidence="15">
    <location>
        <begin position="35"/>
        <end position="44"/>
    </location>
</feature>
<dbReference type="FunFam" id="2.60.40.10:FF:000032">
    <property type="entry name" value="palladin isoform X1"/>
    <property type="match status" value="3"/>
</dbReference>
<feature type="domain" description="Laminin IV type A" evidence="21">
    <location>
        <begin position="1391"/>
        <end position="1599"/>
    </location>
</feature>
<dbReference type="PROSITE" id="PS51115">
    <property type="entry name" value="LAMININ_IVA"/>
    <property type="match status" value="3"/>
</dbReference>
<dbReference type="Gene3D" id="4.10.400.10">
    <property type="entry name" value="Low-density Lipoprotein Receptor"/>
    <property type="match status" value="16"/>
</dbReference>
<feature type="region of interest" description="Disordered" evidence="15">
    <location>
        <begin position="31"/>
        <end position="84"/>
    </location>
</feature>
<dbReference type="GO" id="GO:0005604">
    <property type="term" value="C:basement membrane"/>
    <property type="evidence" value="ECO:0007669"/>
    <property type="project" value="UniProtKB-SubCell"/>
</dbReference>
<evidence type="ECO:0000259" key="19">
    <source>
        <dbReference type="PROSITE" id="PS50027"/>
    </source>
</evidence>
<feature type="region of interest" description="Disordered" evidence="15">
    <location>
        <begin position="229"/>
        <end position="254"/>
    </location>
</feature>
<dbReference type="CDD" id="cd00054">
    <property type="entry name" value="EGF_CA"/>
    <property type="match status" value="3"/>
</dbReference>
<feature type="domain" description="Ig-like" evidence="20">
    <location>
        <begin position="3412"/>
        <end position="3498"/>
    </location>
</feature>
<feature type="chain" id="PRO_5029508794" description="Basement membrane-specific heparan sulfate proteoglycan core protein" evidence="16">
    <location>
        <begin position="31"/>
        <end position="4420"/>
    </location>
</feature>
<dbReference type="Pfam" id="PF02210">
    <property type="entry name" value="Laminin_G_2"/>
    <property type="match status" value="1"/>
</dbReference>
<dbReference type="Pfam" id="PF00053">
    <property type="entry name" value="EGF_laminin"/>
    <property type="match status" value="7"/>
</dbReference>
<dbReference type="PROSITE" id="PS50027">
    <property type="entry name" value="EGF_LAM_2"/>
    <property type="match status" value="4"/>
</dbReference>
<feature type="disulfide bond" evidence="14">
    <location>
        <begin position="2199"/>
        <end position="2208"/>
    </location>
</feature>
<evidence type="ECO:0000256" key="11">
    <source>
        <dbReference type="PROSITE-ProRule" id="PRU00076"/>
    </source>
</evidence>
<feature type="domain" description="Laminin EGF-like" evidence="19">
    <location>
        <begin position="2179"/>
        <end position="2228"/>
    </location>
</feature>
<feature type="disulfide bond" evidence="13">
    <location>
        <begin position="774"/>
        <end position="789"/>
    </location>
</feature>
<dbReference type="FunCoup" id="A0A7M7KPM0">
    <property type="interactions" value="154"/>
</dbReference>
<feature type="domain" description="EGF-like" evidence="18">
    <location>
        <begin position="3868"/>
        <end position="3904"/>
    </location>
</feature>
<protein>
    <recommendedName>
        <fullName evidence="24">Basement membrane-specific heparan sulfate proteoglycan core protein</fullName>
    </recommendedName>
</protein>
<evidence type="ECO:0000259" key="20">
    <source>
        <dbReference type="PROSITE" id="PS50835"/>
    </source>
</evidence>
<dbReference type="InterPro" id="IPR000034">
    <property type="entry name" value="Laminin_IV"/>
</dbReference>
<feature type="domain" description="Ig-like" evidence="20">
    <location>
        <begin position="1242"/>
        <end position="1327"/>
    </location>
</feature>
<dbReference type="PROSITE" id="PS50068">
    <property type="entry name" value="LDLRA_2"/>
    <property type="match status" value="16"/>
</dbReference>
<feature type="domain" description="Ig-like" evidence="20">
    <location>
        <begin position="3606"/>
        <end position="3688"/>
    </location>
</feature>
<keyword evidence="2" id="KW-0964">Secreted</keyword>
<dbReference type="GO" id="GO:0005886">
    <property type="term" value="C:plasma membrane"/>
    <property type="evidence" value="ECO:0007669"/>
    <property type="project" value="TreeGrafter"/>
</dbReference>
<keyword evidence="10" id="KW-0393">Immunoglobulin domain</keyword>
<feature type="domain" description="Laminin IV type A" evidence="21">
    <location>
        <begin position="1907"/>
        <end position="2090"/>
    </location>
</feature>
<feature type="disulfide bond" evidence="13">
    <location>
        <begin position="1777"/>
        <end position="1792"/>
    </location>
</feature>
<dbReference type="PROSITE" id="PS01209">
    <property type="entry name" value="LDLRA_1"/>
    <property type="match status" value="7"/>
</dbReference>
<feature type="domain" description="Ig-like" evidence="20">
    <location>
        <begin position="3510"/>
        <end position="3597"/>
    </location>
</feature>
<feature type="disulfide bond" evidence="13">
    <location>
        <begin position="869"/>
        <end position="881"/>
    </location>
</feature>
<feature type="domain" description="Ig-like" evidence="20">
    <location>
        <begin position="945"/>
        <end position="1030"/>
    </location>
</feature>
<dbReference type="SUPFAM" id="SSF57424">
    <property type="entry name" value="LDL receptor-like module"/>
    <property type="match status" value="16"/>
</dbReference>
<feature type="disulfide bond" evidence="14">
    <location>
        <begin position="2179"/>
        <end position="2191"/>
    </location>
</feature>
<feature type="region of interest" description="Disordered" evidence="15">
    <location>
        <begin position="1068"/>
        <end position="1112"/>
    </location>
</feature>
<feature type="disulfide bond" evidence="13">
    <location>
        <begin position="541"/>
        <end position="553"/>
    </location>
</feature>
<dbReference type="PROSITE" id="PS01248">
    <property type="entry name" value="EGF_LAM_1"/>
    <property type="match status" value="5"/>
</dbReference>
<keyword evidence="9 14" id="KW-0424">Laminin EGF-like domain</keyword>
<dbReference type="PROSITE" id="PS50835">
    <property type="entry name" value="IG_LIKE"/>
    <property type="match status" value="13"/>
</dbReference>
<feature type="disulfide bond" evidence="13">
    <location>
        <begin position="1181"/>
        <end position="1196"/>
    </location>
</feature>
<evidence type="ECO:0000256" key="1">
    <source>
        <dbReference type="ARBA" id="ARBA00004302"/>
    </source>
</evidence>
<evidence type="ECO:0000259" key="21">
    <source>
        <dbReference type="PROSITE" id="PS51115"/>
    </source>
</evidence>
<feature type="domain" description="Laminin EGF-like" evidence="19">
    <location>
        <begin position="1637"/>
        <end position="1686"/>
    </location>
</feature>
<evidence type="ECO:0000256" key="14">
    <source>
        <dbReference type="PROSITE-ProRule" id="PRU00460"/>
    </source>
</evidence>
<dbReference type="InterPro" id="IPR003599">
    <property type="entry name" value="Ig_sub"/>
</dbReference>
<dbReference type="InterPro" id="IPR001791">
    <property type="entry name" value="Laminin_G"/>
</dbReference>
<dbReference type="PANTHER" id="PTHR45080:SF8">
    <property type="entry name" value="IG-LIKE DOMAIN-CONTAINING PROTEIN"/>
    <property type="match status" value="1"/>
</dbReference>
<feature type="compositionally biased region" description="Basic and acidic residues" evidence="15">
    <location>
        <begin position="630"/>
        <end position="656"/>
    </location>
</feature>
<feature type="disulfide bond" evidence="13">
    <location>
        <begin position="601"/>
        <end position="616"/>
    </location>
</feature>
<comment type="subcellular location">
    <subcellularLocation>
        <location evidence="1">Secreted</location>
        <location evidence="1">Extracellular space</location>
        <location evidence="1">Extracellular matrix</location>
        <location evidence="1">Basement membrane</location>
    </subcellularLocation>
</comment>
<feature type="disulfide bond" evidence="13">
    <location>
        <begin position="1225"/>
        <end position="1240"/>
    </location>
</feature>
<keyword evidence="23" id="KW-1185">Reference proteome</keyword>
<keyword evidence="5" id="KW-0677">Repeat</keyword>
<dbReference type="GeneID" id="111253553"/>
<feature type="disulfide bond" evidence="13">
    <location>
        <begin position="809"/>
        <end position="824"/>
    </location>
</feature>
<evidence type="ECO:0000256" key="2">
    <source>
        <dbReference type="ARBA" id="ARBA00022525"/>
    </source>
</evidence>
<dbReference type="RefSeq" id="XP_022668845.1">
    <property type="nucleotide sequence ID" value="XM_022813110.1"/>
</dbReference>
<evidence type="ECO:0000256" key="3">
    <source>
        <dbReference type="ARBA" id="ARBA00022530"/>
    </source>
</evidence>
<feature type="disulfide bond" evidence="13">
    <location>
        <begin position="422"/>
        <end position="437"/>
    </location>
</feature>
<evidence type="ECO:0000256" key="10">
    <source>
        <dbReference type="ARBA" id="ARBA00023319"/>
    </source>
</evidence>
<dbReference type="SUPFAM" id="SSF49899">
    <property type="entry name" value="Concanavalin A-like lectins/glucanases"/>
    <property type="match status" value="3"/>
</dbReference>
<dbReference type="CDD" id="cd00110">
    <property type="entry name" value="LamG"/>
    <property type="match status" value="3"/>
</dbReference>
<dbReference type="PROSITE" id="PS00022">
    <property type="entry name" value="EGF_1"/>
    <property type="match status" value="5"/>
</dbReference>
<feature type="disulfide bond" evidence="14">
    <location>
        <begin position="2143"/>
        <end position="2152"/>
    </location>
</feature>
<dbReference type="GO" id="GO:0007156">
    <property type="term" value="P:homophilic cell adhesion via plasma membrane adhesion molecules"/>
    <property type="evidence" value="ECO:0007669"/>
    <property type="project" value="TreeGrafter"/>
</dbReference>
<feature type="disulfide bond" evidence="13">
    <location>
        <begin position="1758"/>
        <end position="1770"/>
    </location>
</feature>
<dbReference type="SMART" id="SM00282">
    <property type="entry name" value="LamG"/>
    <property type="match status" value="3"/>
</dbReference>
<dbReference type="GO" id="GO:0008046">
    <property type="term" value="F:axon guidance receptor activity"/>
    <property type="evidence" value="ECO:0007669"/>
    <property type="project" value="TreeGrafter"/>
</dbReference>